<organism evidence="5 6">
    <name type="scientific">Melghirimyces thermohalophilus</name>
    <dbReference type="NCBI Taxonomy" id="1236220"/>
    <lineage>
        <taxon>Bacteria</taxon>
        <taxon>Bacillati</taxon>
        <taxon>Bacillota</taxon>
        <taxon>Bacilli</taxon>
        <taxon>Bacillales</taxon>
        <taxon>Thermoactinomycetaceae</taxon>
        <taxon>Melghirimyces</taxon>
    </lineage>
</organism>
<dbReference type="PROSITE" id="PS50005">
    <property type="entry name" value="TPR"/>
    <property type="match status" value="4"/>
</dbReference>
<dbReference type="SMART" id="SM00028">
    <property type="entry name" value="TPR"/>
    <property type="match status" value="6"/>
</dbReference>
<dbReference type="RefSeq" id="WP_245662216.1">
    <property type="nucleotide sequence ID" value="NZ_FMZA01000011.1"/>
</dbReference>
<dbReference type="Gene3D" id="1.10.260.40">
    <property type="entry name" value="lambda repressor-like DNA-binding domains"/>
    <property type="match status" value="1"/>
</dbReference>
<dbReference type="Gene3D" id="1.25.40.10">
    <property type="entry name" value="Tetratricopeptide repeat domain"/>
    <property type="match status" value="2"/>
</dbReference>
<dbReference type="SUPFAM" id="SSF48452">
    <property type="entry name" value="TPR-like"/>
    <property type="match status" value="2"/>
</dbReference>
<feature type="domain" description="HTH cro/C1-type" evidence="4">
    <location>
        <begin position="14"/>
        <end position="67"/>
    </location>
</feature>
<dbReference type="CDD" id="cd00093">
    <property type="entry name" value="HTH_XRE"/>
    <property type="match status" value="1"/>
</dbReference>
<evidence type="ECO:0000313" key="5">
    <source>
        <dbReference type="EMBL" id="SDC59684.1"/>
    </source>
</evidence>
<dbReference type="InterPro" id="IPR010982">
    <property type="entry name" value="Lambda_DNA-bd_dom_sf"/>
</dbReference>
<name>A0A1G6MWR1_9BACL</name>
<dbReference type="Pfam" id="PF13424">
    <property type="entry name" value="TPR_12"/>
    <property type="match status" value="1"/>
</dbReference>
<feature type="repeat" description="TPR" evidence="3">
    <location>
        <begin position="119"/>
        <end position="152"/>
    </location>
</feature>
<feature type="repeat" description="TPR" evidence="3">
    <location>
        <begin position="321"/>
        <end position="354"/>
    </location>
</feature>
<dbReference type="EMBL" id="FMZA01000011">
    <property type="protein sequence ID" value="SDC59684.1"/>
    <property type="molecule type" value="Genomic_DNA"/>
</dbReference>
<evidence type="ECO:0000256" key="2">
    <source>
        <dbReference type="ARBA" id="ARBA00022803"/>
    </source>
</evidence>
<dbReference type="InterPro" id="IPR019734">
    <property type="entry name" value="TPR_rpt"/>
</dbReference>
<accession>A0A1G6MWR1</accession>
<proteinExistence type="predicted"/>
<sequence>MTTHFELPKMGEIIRRVRKIKGLRLEDLADEQISPATISNIERGVPHVKQDKLYYLMEKLGISMEQIPELIKGEEEKLQELKTKLISYESLSSMGKHELCLQKLKELEAEIDDSHPYAPDYYYIQGKCYRHLKKWRQAENAYYQAIRVSQHTPTDTEAAAFNELSLCSFYQNDLEQALQYVESGIDAFAGRGNRSQIIYILKRNKGIYLERLGRLGEAMRVVDETWDQLSEIEQVETTLVFYWLRAELSRRTGVLDQAVEYAQTGLELARLNRDFSMMFDFWTVLGSTYIQLKKWERAEHCFDMALQLKDRLPDFDEDKFIITYTRLGLLYMKFNRNEDAVIAVQKAIAIGERMNDAPHLANALHAMGDYYRLQDDRQEAAAYYRRELELAESHGLHQQTYQAMLRLAECLEEVDKKEFQQLTRNMYRLQLKLQNEEGSILEKVE</sequence>
<dbReference type="Pfam" id="PF01381">
    <property type="entry name" value="HTH_3"/>
    <property type="match status" value="1"/>
</dbReference>
<dbReference type="STRING" id="1236220.SAMN04488112_11114"/>
<dbReference type="InterPro" id="IPR001387">
    <property type="entry name" value="Cro/C1-type_HTH"/>
</dbReference>
<gene>
    <name evidence="5" type="ORF">SAMN04488112_11114</name>
</gene>
<evidence type="ECO:0000256" key="3">
    <source>
        <dbReference type="PROSITE-ProRule" id="PRU00339"/>
    </source>
</evidence>
<protein>
    <submittedName>
        <fullName evidence="5">Tetratricopeptide repeat-containing protein</fullName>
    </submittedName>
</protein>
<dbReference type="PANTHER" id="PTHR44943">
    <property type="entry name" value="CELLULOSE SYNTHASE OPERON PROTEIN C"/>
    <property type="match status" value="1"/>
</dbReference>
<reference evidence="5 6" key="1">
    <citation type="submission" date="2016-10" db="EMBL/GenBank/DDBJ databases">
        <authorList>
            <person name="de Groot N.N."/>
        </authorList>
    </citation>
    <scope>NUCLEOTIDE SEQUENCE [LARGE SCALE GENOMIC DNA]</scope>
    <source>
        <strain evidence="5 6">DSM 45514</strain>
    </source>
</reference>
<dbReference type="SUPFAM" id="SSF47413">
    <property type="entry name" value="lambda repressor-like DNA-binding domains"/>
    <property type="match status" value="1"/>
</dbReference>
<dbReference type="AlphaFoldDB" id="A0A1G6MWR1"/>
<keyword evidence="6" id="KW-1185">Reference proteome</keyword>
<keyword evidence="1" id="KW-0677">Repeat</keyword>
<dbReference type="Proteomes" id="UP000199387">
    <property type="component" value="Unassembled WGS sequence"/>
</dbReference>
<dbReference type="InterPro" id="IPR051685">
    <property type="entry name" value="Ycf3/AcsC/BcsC/TPR_MFPF"/>
</dbReference>
<keyword evidence="2 3" id="KW-0802">TPR repeat</keyword>
<dbReference type="PROSITE" id="PS50943">
    <property type="entry name" value="HTH_CROC1"/>
    <property type="match status" value="1"/>
</dbReference>
<evidence type="ECO:0000313" key="6">
    <source>
        <dbReference type="Proteomes" id="UP000199387"/>
    </source>
</evidence>
<evidence type="ECO:0000256" key="1">
    <source>
        <dbReference type="ARBA" id="ARBA00022737"/>
    </source>
</evidence>
<feature type="repeat" description="TPR" evidence="3">
    <location>
        <begin position="361"/>
        <end position="394"/>
    </location>
</feature>
<feature type="repeat" description="TPR" evidence="3">
    <location>
        <begin position="279"/>
        <end position="312"/>
    </location>
</feature>
<dbReference type="GO" id="GO:0003677">
    <property type="term" value="F:DNA binding"/>
    <property type="evidence" value="ECO:0007669"/>
    <property type="project" value="InterPro"/>
</dbReference>
<dbReference type="InterPro" id="IPR011990">
    <property type="entry name" value="TPR-like_helical_dom_sf"/>
</dbReference>
<evidence type="ECO:0000259" key="4">
    <source>
        <dbReference type="PROSITE" id="PS50943"/>
    </source>
</evidence>
<dbReference type="PANTHER" id="PTHR44943:SF8">
    <property type="entry name" value="TPR REPEAT-CONTAINING PROTEIN MJ0263"/>
    <property type="match status" value="1"/>
</dbReference>
<dbReference type="SMART" id="SM00530">
    <property type="entry name" value="HTH_XRE"/>
    <property type="match status" value="1"/>
</dbReference>